<evidence type="ECO:0000313" key="3">
    <source>
        <dbReference type="Proteomes" id="UP000677918"/>
    </source>
</evidence>
<sequence>MQLVLYLIGGFLDNLSTLLIIFTLFGFAIRDNLKYMSFVSVLIVVPSYPLRILGLNMIDIIAHSIFFFLALRVVFQIPWMFA</sequence>
<protein>
    <submittedName>
        <fullName evidence="2">Uncharacterized protein</fullName>
    </submittedName>
</protein>
<gene>
    <name evidence="2" type="ORF">XYCOK13_42690</name>
</gene>
<name>A0A8J4M414_9BACL</name>
<proteinExistence type="predicted"/>
<feature type="transmembrane region" description="Helical" evidence="1">
    <location>
        <begin position="6"/>
        <end position="28"/>
    </location>
</feature>
<evidence type="ECO:0000256" key="1">
    <source>
        <dbReference type="SAM" id="Phobius"/>
    </source>
</evidence>
<organism evidence="2 3">
    <name type="scientific">Xylanibacillus composti</name>
    <dbReference type="NCBI Taxonomy" id="1572762"/>
    <lineage>
        <taxon>Bacteria</taxon>
        <taxon>Bacillati</taxon>
        <taxon>Bacillota</taxon>
        <taxon>Bacilli</taxon>
        <taxon>Bacillales</taxon>
        <taxon>Paenibacillaceae</taxon>
        <taxon>Xylanibacillus</taxon>
    </lineage>
</organism>
<reference evidence="2" key="1">
    <citation type="submission" date="2021-04" db="EMBL/GenBank/DDBJ databases">
        <title>Draft genome sequence of Xylanibacillus composti strain K13.</title>
        <authorList>
            <person name="Uke A."/>
            <person name="Chhe C."/>
            <person name="Baramee S."/>
            <person name="Kosugi A."/>
        </authorList>
    </citation>
    <scope>NUCLEOTIDE SEQUENCE</scope>
    <source>
        <strain evidence="2">K13</strain>
    </source>
</reference>
<evidence type="ECO:0000313" key="2">
    <source>
        <dbReference type="EMBL" id="GIQ71445.1"/>
    </source>
</evidence>
<accession>A0A8J4M414</accession>
<keyword evidence="1" id="KW-1133">Transmembrane helix</keyword>
<keyword evidence="1" id="KW-0812">Transmembrane</keyword>
<feature type="transmembrane region" description="Helical" evidence="1">
    <location>
        <begin position="60"/>
        <end position="81"/>
    </location>
</feature>
<keyword evidence="1" id="KW-0472">Membrane</keyword>
<keyword evidence="3" id="KW-1185">Reference proteome</keyword>
<dbReference type="AlphaFoldDB" id="A0A8J4M414"/>
<comment type="caution">
    <text evidence="2">The sequence shown here is derived from an EMBL/GenBank/DDBJ whole genome shotgun (WGS) entry which is preliminary data.</text>
</comment>
<dbReference type="EMBL" id="BOVK01000092">
    <property type="protein sequence ID" value="GIQ71445.1"/>
    <property type="molecule type" value="Genomic_DNA"/>
</dbReference>
<dbReference type="Proteomes" id="UP000677918">
    <property type="component" value="Unassembled WGS sequence"/>
</dbReference>